<sequence>MMCFPVMGNRFFPERISRVGKFADSARGSWCCSGRAALSPRSFASHRGIPAIPLDRPIIPLRYSFASIRHKSLQIRIDDEFEVEMYRTTRVSRARAILQSNDAYRTISVARYEPENKHTAKRGQCRLGKSSRFATDVWQNVAFRPTECCLMGRNIGEQTSRFFEWRRTT</sequence>
<dbReference type="EMBL" id="JAHYIQ010000008">
    <property type="protein sequence ID" value="KAK1130052.1"/>
    <property type="molecule type" value="Genomic_DNA"/>
</dbReference>
<comment type="caution">
    <text evidence="1">The sequence shown here is derived from an EMBL/GenBank/DDBJ whole genome shotgun (WGS) entry which is preliminary data.</text>
</comment>
<gene>
    <name evidence="1" type="ORF">K0M31_019736</name>
</gene>
<accession>A0AA40G302</accession>
<evidence type="ECO:0000313" key="1">
    <source>
        <dbReference type="EMBL" id="KAK1130052.1"/>
    </source>
</evidence>
<proteinExistence type="predicted"/>
<dbReference type="AlphaFoldDB" id="A0AA40G302"/>
<evidence type="ECO:0000313" key="2">
    <source>
        <dbReference type="Proteomes" id="UP001177670"/>
    </source>
</evidence>
<reference evidence="1" key="1">
    <citation type="submission" date="2021-10" db="EMBL/GenBank/DDBJ databases">
        <title>Melipona bicolor Genome sequencing and assembly.</title>
        <authorList>
            <person name="Araujo N.S."/>
            <person name="Arias M.C."/>
        </authorList>
    </citation>
    <scope>NUCLEOTIDE SEQUENCE</scope>
    <source>
        <strain evidence="1">USP_2M_L1-L4_2017</strain>
        <tissue evidence="1">Whole body</tissue>
    </source>
</reference>
<organism evidence="1 2">
    <name type="scientific">Melipona bicolor</name>
    <dbReference type="NCBI Taxonomy" id="60889"/>
    <lineage>
        <taxon>Eukaryota</taxon>
        <taxon>Metazoa</taxon>
        <taxon>Ecdysozoa</taxon>
        <taxon>Arthropoda</taxon>
        <taxon>Hexapoda</taxon>
        <taxon>Insecta</taxon>
        <taxon>Pterygota</taxon>
        <taxon>Neoptera</taxon>
        <taxon>Endopterygota</taxon>
        <taxon>Hymenoptera</taxon>
        <taxon>Apocrita</taxon>
        <taxon>Aculeata</taxon>
        <taxon>Apoidea</taxon>
        <taxon>Anthophila</taxon>
        <taxon>Apidae</taxon>
        <taxon>Melipona</taxon>
    </lineage>
</organism>
<dbReference type="Proteomes" id="UP001177670">
    <property type="component" value="Unassembled WGS sequence"/>
</dbReference>
<name>A0AA40G302_9HYME</name>
<keyword evidence="2" id="KW-1185">Reference proteome</keyword>
<protein>
    <submittedName>
        <fullName evidence="1">Uncharacterized protein</fullName>
    </submittedName>
</protein>